<dbReference type="PANTHER" id="PTHR33451:SF5">
    <property type="entry name" value="NA+_H+ ANTIPORTER"/>
    <property type="match status" value="1"/>
</dbReference>
<keyword evidence="1" id="KW-0812">Transmembrane</keyword>
<feature type="transmembrane region" description="Helical" evidence="1">
    <location>
        <begin position="124"/>
        <end position="144"/>
    </location>
</feature>
<reference evidence="2 3" key="1">
    <citation type="submission" date="2015-09" db="EMBL/GenBank/DDBJ databases">
        <authorList>
            <consortium name="Pathogen Informatics"/>
        </authorList>
    </citation>
    <scope>NUCLEOTIDE SEQUENCE [LARGE SCALE GENOMIC DNA]</scope>
    <source>
        <strain evidence="2 3">2789STDY5608854</strain>
    </source>
</reference>
<dbReference type="Proteomes" id="UP000095746">
    <property type="component" value="Unassembled WGS sequence"/>
</dbReference>
<gene>
    <name evidence="2" type="ORF">ERS852411_03082</name>
</gene>
<keyword evidence="1" id="KW-0472">Membrane</keyword>
<keyword evidence="1" id="KW-1133">Transmembrane helix</keyword>
<dbReference type="EMBL" id="CYZT01000341">
    <property type="protein sequence ID" value="CUP39498.1"/>
    <property type="molecule type" value="Genomic_DNA"/>
</dbReference>
<feature type="transmembrane region" description="Helical" evidence="1">
    <location>
        <begin position="165"/>
        <end position="187"/>
    </location>
</feature>
<name>A0A174MYX9_FLAPL</name>
<evidence type="ECO:0000313" key="3">
    <source>
        <dbReference type="Proteomes" id="UP000095746"/>
    </source>
</evidence>
<accession>A0A174MYX9</accession>
<evidence type="ECO:0000313" key="2">
    <source>
        <dbReference type="EMBL" id="CUP39498.1"/>
    </source>
</evidence>
<protein>
    <submittedName>
        <fullName evidence="2">Uncharacterized protein</fullName>
    </submittedName>
</protein>
<dbReference type="InterPro" id="IPR052180">
    <property type="entry name" value="NhaC_Na-H+_Antiporter"/>
</dbReference>
<sequence length="203" mass="21664">MGLLSGTFGPSDILGVENGAATGFIYNGFTGMIGICLFCMALFGAMGVLNESGTMERMIQGICNSRFARTARGAELLIGLGSMLTTLLVGGVTSASVLTFGSVADELGARHQIHPYRRANFLTGYANTFPAILPFISAFIFISASSIEPLLEEYSYLPAVTPLQIFSGAFYPMVLFVVLTISILTGWDRIYEGPDGAILHKKP</sequence>
<dbReference type="AlphaFoldDB" id="A0A174MYX9"/>
<proteinExistence type="predicted"/>
<dbReference type="PANTHER" id="PTHR33451">
    <property type="entry name" value="MALATE-2H(+)/NA(+)-LACTATE ANTIPORTER"/>
    <property type="match status" value="1"/>
</dbReference>
<organism evidence="2 3">
    <name type="scientific">Flavonifractor plautii</name>
    <name type="common">Fusobacterium plautii</name>
    <dbReference type="NCBI Taxonomy" id="292800"/>
    <lineage>
        <taxon>Bacteria</taxon>
        <taxon>Bacillati</taxon>
        <taxon>Bacillota</taxon>
        <taxon>Clostridia</taxon>
        <taxon>Eubacteriales</taxon>
        <taxon>Oscillospiraceae</taxon>
        <taxon>Flavonifractor</taxon>
    </lineage>
</organism>
<feature type="transmembrane region" description="Helical" evidence="1">
    <location>
        <begin position="24"/>
        <end position="49"/>
    </location>
</feature>
<feature type="transmembrane region" description="Helical" evidence="1">
    <location>
        <begin position="76"/>
        <end position="104"/>
    </location>
</feature>
<evidence type="ECO:0000256" key="1">
    <source>
        <dbReference type="SAM" id="Phobius"/>
    </source>
</evidence>